<keyword evidence="1" id="KW-0812">Transmembrane</keyword>
<dbReference type="InterPro" id="IPR014509">
    <property type="entry name" value="YjdF-like"/>
</dbReference>
<keyword evidence="1" id="KW-0472">Membrane</keyword>
<dbReference type="AlphaFoldDB" id="A0A0A6PZT0"/>
<feature type="transmembrane region" description="Helical" evidence="1">
    <location>
        <begin position="173"/>
        <end position="195"/>
    </location>
</feature>
<accession>A0A0A6PZT0</accession>
<dbReference type="EMBL" id="LRDH01000107">
    <property type="protein sequence ID" value="PPV14615.1"/>
    <property type="molecule type" value="Genomic_DNA"/>
</dbReference>
<feature type="transmembrane region" description="Helical" evidence="1">
    <location>
        <begin position="20"/>
        <end position="38"/>
    </location>
</feature>
<feature type="transmembrane region" description="Helical" evidence="1">
    <location>
        <begin position="44"/>
        <end position="66"/>
    </location>
</feature>
<evidence type="ECO:0000313" key="3">
    <source>
        <dbReference type="Proteomes" id="UP000238081"/>
    </source>
</evidence>
<protein>
    <recommendedName>
        <fullName evidence="4">Membrane-spanning protein</fullName>
    </recommendedName>
</protein>
<evidence type="ECO:0000256" key="1">
    <source>
        <dbReference type="SAM" id="Phobius"/>
    </source>
</evidence>
<organism evidence="2 3">
    <name type="scientific">Clostridium butyricum</name>
    <dbReference type="NCBI Taxonomy" id="1492"/>
    <lineage>
        <taxon>Bacteria</taxon>
        <taxon>Bacillati</taxon>
        <taxon>Bacillota</taxon>
        <taxon>Clostridia</taxon>
        <taxon>Eubacteriales</taxon>
        <taxon>Clostridiaceae</taxon>
        <taxon>Clostridium</taxon>
    </lineage>
</organism>
<comment type="caution">
    <text evidence="2">The sequence shown here is derived from an EMBL/GenBank/DDBJ whole genome shotgun (WGS) entry which is preliminary data.</text>
</comment>
<reference evidence="2 3" key="1">
    <citation type="submission" date="2016-01" db="EMBL/GenBank/DDBJ databases">
        <title>Characterization of the Clostridium difficile lineages that are prevalent in Hong Kong and China.</title>
        <authorList>
            <person name="Kwok J.S.-L."/>
            <person name="Lam W.-Y."/>
            <person name="Ip M."/>
            <person name="Chan T.-F."/>
            <person name="Hawkey P.M."/>
            <person name="Tsui S.K.-W."/>
        </authorList>
    </citation>
    <scope>NUCLEOTIDE SEQUENCE [LARGE SCALE GENOMIC DNA]</scope>
    <source>
        <strain evidence="2 3">300064</strain>
    </source>
</reference>
<evidence type="ECO:0008006" key="4">
    <source>
        <dbReference type="Google" id="ProtNLM"/>
    </source>
</evidence>
<evidence type="ECO:0000313" key="2">
    <source>
        <dbReference type="EMBL" id="PPV14615.1"/>
    </source>
</evidence>
<name>A0A0A6PZT0_CLOBU</name>
<feature type="transmembrane region" description="Helical" evidence="1">
    <location>
        <begin position="73"/>
        <end position="96"/>
    </location>
</feature>
<sequence>MRESLEKKSTMRKLTYDNYITGAFLVLLGITLAFNIFFQDGNKLFRIILTAVAVIIMKVVFTISFLKKSKASYTATLTFIFFAMYLGNVCNFYTLINHYDKILHLLSGIIIGIIGLIIYAHFTKEYMKKLNPKFMIIFVFIFSVALAGCWEIWEFTGDRLWGFKSQNNSLVDTMTDIICGTVGGIISLFPIYGFAKGKKNRFLEKVTKEVI</sequence>
<dbReference type="RefSeq" id="WP_043663375.1">
    <property type="nucleotide sequence ID" value="NZ_JSEG01000006.1"/>
</dbReference>
<dbReference type="Pfam" id="PF09997">
    <property type="entry name" value="DUF2238"/>
    <property type="match status" value="1"/>
</dbReference>
<keyword evidence="1" id="KW-1133">Transmembrane helix</keyword>
<dbReference type="Proteomes" id="UP000238081">
    <property type="component" value="Unassembled WGS sequence"/>
</dbReference>
<feature type="transmembrane region" description="Helical" evidence="1">
    <location>
        <begin position="102"/>
        <end position="122"/>
    </location>
</feature>
<proteinExistence type="predicted"/>
<gene>
    <name evidence="2" type="ORF">AWN73_02570</name>
</gene>
<feature type="transmembrane region" description="Helical" evidence="1">
    <location>
        <begin position="134"/>
        <end position="153"/>
    </location>
</feature>